<dbReference type="EMBL" id="BEXJ01000006">
    <property type="protein sequence ID" value="GBA98030.1"/>
    <property type="molecule type" value="Genomic_DNA"/>
</dbReference>
<keyword evidence="1" id="KW-1133">Transmembrane helix</keyword>
<gene>
    <name evidence="2" type="ORF">LJCM1025_17690</name>
</gene>
<dbReference type="RefSeq" id="WP_252148218.1">
    <property type="nucleotide sequence ID" value="NZ_BEXJ01000006.1"/>
</dbReference>
<dbReference type="InterPro" id="IPR029044">
    <property type="entry name" value="Nucleotide-diphossugar_trans"/>
</dbReference>
<comment type="caution">
    <text evidence="2">The sequence shown here is derived from an EMBL/GenBank/DDBJ whole genome shotgun (WGS) entry which is preliminary data.</text>
</comment>
<name>A0AB33ZX40_LACGS</name>
<sequence length="414" mass="48404">MVWGIVVLIIEVIICFKAFLTLQYNMNFRKKLTNIPATTSSNIIYIFIPIHESEKQVKKTIKNFTRVTLKIKNVIPIFILDTVTISKIKDTNLLCINKNILIDDTLSSTKTSKLNYALTYIQNINSFNKYKNIFIGVYDSDACPSRKLVKYISTLDLDPTISVLQDIPMYLNQESNSIFLNYYYRFHIRRSLGIEGLNILGSNKRSINYLMGSGMYIKLTDLIGVHGFPNLSDDITLGYKLKLKHKKVFILPNITKVSYVHTFGDLIRQHLRIYFGLFSIFNVLKESSASFTIKIKLLFLSLADALLEVSEFIFLMIFTIINYCNFQTWLIIMSILVAIAYCYEIFYELIVKEYSGYSSRKINFWGPILFYPLLFFYRTIVIILYPFYRTKIDKLFKRNTRKDNTYEKNTSTNR</sequence>
<feature type="transmembrane region" description="Helical" evidence="1">
    <location>
        <begin position="297"/>
        <end position="321"/>
    </location>
</feature>
<keyword evidence="1" id="KW-0472">Membrane</keyword>
<accession>A0AB33ZX40</accession>
<reference evidence="2 3" key="1">
    <citation type="journal article" date="2018" name="Int. J. Syst. Evol. Microbiol.">
        <title>Lactobacillus paragasseri sp. nov., a sister taxon of Lactobacillus gasseri, based on whole-genome sequence analyses.</title>
        <authorList>
            <person name="Tanizawa Y."/>
            <person name="Tada I."/>
            <person name="Kobayashi H."/>
            <person name="Endo A."/>
            <person name="Maeno S."/>
            <person name="Toyoda A."/>
            <person name="Arita M."/>
            <person name="Nakamura Y."/>
            <person name="Sakamoto M."/>
            <person name="Ohkuma M."/>
            <person name="Tohno M."/>
        </authorList>
    </citation>
    <scope>NUCLEOTIDE SEQUENCE [LARGE SCALE GENOMIC DNA]</scope>
    <source>
        <strain evidence="2 3">JCM 1025</strain>
    </source>
</reference>
<evidence type="ECO:0000256" key="1">
    <source>
        <dbReference type="SAM" id="Phobius"/>
    </source>
</evidence>
<dbReference type="SUPFAM" id="SSF53448">
    <property type="entry name" value="Nucleotide-diphospho-sugar transferases"/>
    <property type="match status" value="1"/>
</dbReference>
<organism evidence="2 3">
    <name type="scientific">Lactobacillus gasseri</name>
    <dbReference type="NCBI Taxonomy" id="1596"/>
    <lineage>
        <taxon>Bacteria</taxon>
        <taxon>Bacillati</taxon>
        <taxon>Bacillota</taxon>
        <taxon>Bacilli</taxon>
        <taxon>Lactobacillales</taxon>
        <taxon>Lactobacillaceae</taxon>
        <taxon>Lactobacillus</taxon>
    </lineage>
</organism>
<dbReference type="Proteomes" id="UP000250668">
    <property type="component" value="Unassembled WGS sequence"/>
</dbReference>
<dbReference type="AlphaFoldDB" id="A0AB33ZX40"/>
<evidence type="ECO:0000313" key="2">
    <source>
        <dbReference type="EMBL" id="GBA98030.1"/>
    </source>
</evidence>
<protein>
    <recommendedName>
        <fullName evidence="4">Glycosyltransferase</fullName>
    </recommendedName>
</protein>
<keyword evidence="1" id="KW-0812">Transmembrane</keyword>
<feature type="transmembrane region" description="Helical" evidence="1">
    <location>
        <begin position="368"/>
        <end position="388"/>
    </location>
</feature>
<feature type="transmembrane region" description="Helical" evidence="1">
    <location>
        <begin position="6"/>
        <end position="24"/>
    </location>
</feature>
<proteinExistence type="predicted"/>
<evidence type="ECO:0000313" key="3">
    <source>
        <dbReference type="Proteomes" id="UP000250668"/>
    </source>
</evidence>
<evidence type="ECO:0008006" key="4">
    <source>
        <dbReference type="Google" id="ProtNLM"/>
    </source>
</evidence>
<feature type="transmembrane region" description="Helical" evidence="1">
    <location>
        <begin position="327"/>
        <end position="347"/>
    </location>
</feature>